<keyword evidence="2" id="KW-1185">Reference proteome</keyword>
<organism evidence="1 2">
    <name type="scientific">Tetranychus urticae</name>
    <name type="common">Two-spotted spider mite</name>
    <dbReference type="NCBI Taxonomy" id="32264"/>
    <lineage>
        <taxon>Eukaryota</taxon>
        <taxon>Metazoa</taxon>
        <taxon>Ecdysozoa</taxon>
        <taxon>Arthropoda</taxon>
        <taxon>Chelicerata</taxon>
        <taxon>Arachnida</taxon>
        <taxon>Acari</taxon>
        <taxon>Acariformes</taxon>
        <taxon>Trombidiformes</taxon>
        <taxon>Prostigmata</taxon>
        <taxon>Eleutherengona</taxon>
        <taxon>Raphignathae</taxon>
        <taxon>Tetranychoidea</taxon>
        <taxon>Tetranychidae</taxon>
        <taxon>Tetranychus</taxon>
    </lineage>
</organism>
<dbReference type="Proteomes" id="UP000015104">
    <property type="component" value="Unassembled WGS sequence"/>
</dbReference>
<sequence length="50" mass="5642">MREMAIPIVTHKQLAPTRDNLSVNNDVIVQLGQHRGSKTRAVKTALKIYK</sequence>
<protein>
    <submittedName>
        <fullName evidence="1">Uncharacterized protein</fullName>
    </submittedName>
</protein>
<reference evidence="1" key="2">
    <citation type="submission" date="2015-06" db="UniProtKB">
        <authorList>
            <consortium name="EnsemblMetazoa"/>
        </authorList>
    </citation>
    <scope>IDENTIFICATION</scope>
</reference>
<dbReference type="EMBL" id="CAEY01001581">
    <property type="status" value="NOT_ANNOTATED_CDS"/>
    <property type="molecule type" value="Genomic_DNA"/>
</dbReference>
<evidence type="ECO:0000313" key="2">
    <source>
        <dbReference type="Proteomes" id="UP000015104"/>
    </source>
</evidence>
<dbReference type="HOGENOM" id="CLU_3126897_0_0_1"/>
<accession>T1K4X7</accession>
<dbReference type="EnsemblMetazoa" id="tetur05g04270.1">
    <property type="protein sequence ID" value="tetur05g04270.1"/>
    <property type="gene ID" value="tetur05g04270"/>
</dbReference>
<name>T1K4X7_TETUR</name>
<reference evidence="2" key="1">
    <citation type="submission" date="2011-08" db="EMBL/GenBank/DDBJ databases">
        <authorList>
            <person name="Rombauts S."/>
        </authorList>
    </citation>
    <scope>NUCLEOTIDE SEQUENCE</scope>
    <source>
        <strain evidence="2">London</strain>
    </source>
</reference>
<dbReference type="AlphaFoldDB" id="T1K4X7"/>
<evidence type="ECO:0000313" key="1">
    <source>
        <dbReference type="EnsemblMetazoa" id="tetur05g04270.1"/>
    </source>
</evidence>
<proteinExistence type="predicted"/>